<dbReference type="SUPFAM" id="SSF52777">
    <property type="entry name" value="CoA-dependent acyltransferases"/>
    <property type="match status" value="1"/>
</dbReference>
<dbReference type="PANTHER" id="PTHR22589:SF47">
    <property type="entry name" value="CHOLINE_CARNITINE ACYLTRANSFERASE DOMAIN-CONTAINING PROTEIN"/>
    <property type="match status" value="1"/>
</dbReference>
<keyword evidence="3" id="KW-0012">Acyltransferase</keyword>
<dbReference type="GO" id="GO:0005777">
    <property type="term" value="C:peroxisome"/>
    <property type="evidence" value="ECO:0007669"/>
    <property type="project" value="TreeGrafter"/>
</dbReference>
<dbReference type="Gene3D" id="3.30.559.70">
    <property type="entry name" value="Choline/Carnitine o-acyltransferase, domain 2"/>
    <property type="match status" value="1"/>
</dbReference>
<comment type="similarity">
    <text evidence="1">Belongs to the carnitine/choline acetyltransferase family.</text>
</comment>
<evidence type="ECO:0000259" key="4">
    <source>
        <dbReference type="Pfam" id="PF00755"/>
    </source>
</evidence>
<comment type="caution">
    <text evidence="5">The sequence shown here is derived from an EMBL/GenBank/DDBJ whole genome shotgun (WGS) entry which is preliminary data.</text>
</comment>
<organism evidence="5 6">
    <name type="scientific">Molothrus ater</name>
    <name type="common">Brown-headed cowbird</name>
    <dbReference type="NCBI Taxonomy" id="84834"/>
    <lineage>
        <taxon>Eukaryota</taxon>
        <taxon>Metazoa</taxon>
        <taxon>Chordata</taxon>
        <taxon>Craniata</taxon>
        <taxon>Vertebrata</taxon>
        <taxon>Euteleostomi</taxon>
        <taxon>Archelosauria</taxon>
        <taxon>Archosauria</taxon>
        <taxon>Dinosauria</taxon>
        <taxon>Saurischia</taxon>
        <taxon>Theropoda</taxon>
        <taxon>Coelurosauria</taxon>
        <taxon>Aves</taxon>
        <taxon>Neognathae</taxon>
        <taxon>Neoaves</taxon>
        <taxon>Telluraves</taxon>
        <taxon>Australaves</taxon>
        <taxon>Passeriformes</taxon>
        <taxon>Passeroidea</taxon>
        <taxon>Icteridae</taxon>
        <taxon>Molothrus</taxon>
    </lineage>
</organism>
<keyword evidence="6" id="KW-1185">Reference proteome</keyword>
<feature type="non-terminal residue" evidence="5">
    <location>
        <position position="1"/>
    </location>
</feature>
<evidence type="ECO:0000256" key="3">
    <source>
        <dbReference type="ARBA" id="ARBA00023315"/>
    </source>
</evidence>
<keyword evidence="2 5" id="KW-0808">Transferase</keyword>
<dbReference type="PANTHER" id="PTHR22589">
    <property type="entry name" value="CARNITINE O-ACYLTRANSFERASE"/>
    <property type="match status" value="1"/>
</dbReference>
<reference evidence="5 6" key="1">
    <citation type="submission" date="2019-09" db="EMBL/GenBank/DDBJ databases">
        <title>Bird 10,000 Genomes (B10K) Project - Family phase.</title>
        <authorList>
            <person name="Zhang G."/>
        </authorList>
    </citation>
    <scope>NUCLEOTIDE SEQUENCE [LARGE SCALE GENOMIC DNA]</scope>
    <source>
        <strain evidence="5">OUT-0049</strain>
        <tissue evidence="5">Muscle</tissue>
    </source>
</reference>
<dbReference type="InterPro" id="IPR039551">
    <property type="entry name" value="Cho/carn_acyl_trans"/>
</dbReference>
<evidence type="ECO:0000256" key="2">
    <source>
        <dbReference type="ARBA" id="ARBA00022679"/>
    </source>
</evidence>
<sequence length="183" mass="19696">ATPPATPPPQRLRFSVGPELAAEVERAKKHLDSLAADVDVHCFSHEGFGEGAGPRAEAVVQVGLQVAFYRAHGALCATCEPLSLRRVLPGCTDLLRPPGPPCLALARALEEPHAQPEELLALLREAVEEQESRTREVLSGQGPERHLQGLRQAALAAGEPLPEIFLDPAYAQATHFRLCTLQV</sequence>
<evidence type="ECO:0000313" key="5">
    <source>
        <dbReference type="EMBL" id="NXV57975.1"/>
    </source>
</evidence>
<dbReference type="InterPro" id="IPR042231">
    <property type="entry name" value="Cho/carn_acyl_trans_2"/>
</dbReference>
<dbReference type="InterPro" id="IPR000542">
    <property type="entry name" value="Carn_acyl_trans"/>
</dbReference>
<name>A0A7L3V3F7_MOLAT</name>
<accession>A0A7L3V3F7</accession>
<feature type="non-terminal residue" evidence="5">
    <location>
        <position position="183"/>
    </location>
</feature>
<dbReference type="GO" id="GO:0019254">
    <property type="term" value="P:carnitine metabolic process, CoA-linked"/>
    <property type="evidence" value="ECO:0007669"/>
    <property type="project" value="TreeGrafter"/>
</dbReference>
<protein>
    <submittedName>
        <fullName evidence="5">CACP acetyltransferase</fullName>
    </submittedName>
</protein>
<dbReference type="Pfam" id="PF00755">
    <property type="entry name" value="Carn_acyltransf"/>
    <property type="match status" value="1"/>
</dbReference>
<dbReference type="GO" id="GO:0004092">
    <property type="term" value="F:carnitine O-acetyltransferase activity"/>
    <property type="evidence" value="ECO:0007669"/>
    <property type="project" value="TreeGrafter"/>
</dbReference>
<dbReference type="AlphaFoldDB" id="A0A7L3V3F7"/>
<dbReference type="Proteomes" id="UP000553862">
    <property type="component" value="Unassembled WGS sequence"/>
</dbReference>
<gene>
    <name evidence="5" type="primary">Crat_1</name>
    <name evidence="5" type="ORF">MOLATE_R17080</name>
</gene>
<evidence type="ECO:0000256" key="1">
    <source>
        <dbReference type="ARBA" id="ARBA00005232"/>
    </source>
</evidence>
<dbReference type="Gene3D" id="3.30.559.10">
    <property type="entry name" value="Chloramphenicol acetyltransferase-like domain"/>
    <property type="match status" value="1"/>
</dbReference>
<dbReference type="InterPro" id="IPR023213">
    <property type="entry name" value="CAT-like_dom_sf"/>
</dbReference>
<evidence type="ECO:0000313" key="6">
    <source>
        <dbReference type="Proteomes" id="UP000553862"/>
    </source>
</evidence>
<feature type="domain" description="Choline/carnitine acyltransferase" evidence="4">
    <location>
        <begin position="6"/>
        <end position="183"/>
    </location>
</feature>
<proteinExistence type="inferred from homology"/>
<dbReference type="EMBL" id="VZUF01139620">
    <property type="protein sequence ID" value="NXV57975.1"/>
    <property type="molecule type" value="Genomic_DNA"/>
</dbReference>